<protein>
    <submittedName>
        <fullName evidence="1">Uncharacterized protein</fullName>
    </submittedName>
</protein>
<organism evidence="1 2">
    <name type="scientific">Colletotrichum sojae</name>
    <dbReference type="NCBI Taxonomy" id="2175907"/>
    <lineage>
        <taxon>Eukaryota</taxon>
        <taxon>Fungi</taxon>
        <taxon>Dikarya</taxon>
        <taxon>Ascomycota</taxon>
        <taxon>Pezizomycotina</taxon>
        <taxon>Sordariomycetes</taxon>
        <taxon>Hypocreomycetidae</taxon>
        <taxon>Glomerellales</taxon>
        <taxon>Glomerellaceae</taxon>
        <taxon>Colletotrichum</taxon>
        <taxon>Colletotrichum orchidearum species complex</taxon>
    </lineage>
</organism>
<dbReference type="EMBL" id="WIGN01000017">
    <property type="protein sequence ID" value="KAF6818130.1"/>
    <property type="molecule type" value="Genomic_DNA"/>
</dbReference>
<evidence type="ECO:0000313" key="2">
    <source>
        <dbReference type="Proteomes" id="UP000652219"/>
    </source>
</evidence>
<accession>A0A8H6JSS4</accession>
<gene>
    <name evidence="1" type="ORF">CSOJ01_02011</name>
</gene>
<name>A0A8H6JSS4_9PEZI</name>
<comment type="caution">
    <text evidence="1">The sequence shown here is derived from an EMBL/GenBank/DDBJ whole genome shotgun (WGS) entry which is preliminary data.</text>
</comment>
<dbReference type="AlphaFoldDB" id="A0A8H6JSS4"/>
<proteinExistence type="predicted"/>
<evidence type="ECO:0000313" key="1">
    <source>
        <dbReference type="EMBL" id="KAF6818130.1"/>
    </source>
</evidence>
<dbReference type="Proteomes" id="UP000652219">
    <property type="component" value="Unassembled WGS sequence"/>
</dbReference>
<keyword evidence="2" id="KW-1185">Reference proteome</keyword>
<reference evidence="1 2" key="1">
    <citation type="journal article" date="2020" name="Phytopathology">
        <title>Genome Sequence Resources of Colletotrichum truncatum, C. plurivorum, C. musicola, and C. sojae: Four Species Pathogenic to Soybean (Glycine max).</title>
        <authorList>
            <person name="Rogerio F."/>
            <person name="Boufleur T.R."/>
            <person name="Ciampi-Guillardi M."/>
            <person name="Sukno S.A."/>
            <person name="Thon M.R."/>
            <person name="Massola Junior N.S."/>
            <person name="Baroncelli R."/>
        </authorList>
    </citation>
    <scope>NUCLEOTIDE SEQUENCE [LARGE SCALE GENOMIC DNA]</scope>
    <source>
        <strain evidence="1 2">LFN0009</strain>
    </source>
</reference>
<sequence>MKAGGVSLDVGHVGREAVDVGGGGRTTRAFWHSSEVVLALALRGVGLRTTPMPPRQGVDPPVHQHTNTDEHWQLRLAGTPPLRLKLGDESTLDLKPIQPLMLGTATKSSAPEWHQDR</sequence>